<dbReference type="GO" id="GO:0016747">
    <property type="term" value="F:acyltransferase activity, transferring groups other than amino-acyl groups"/>
    <property type="evidence" value="ECO:0007669"/>
    <property type="project" value="InterPro"/>
</dbReference>
<keyword evidence="3" id="KW-1185">Reference proteome</keyword>
<gene>
    <name evidence="2" type="ORF">E6W36_01775</name>
</gene>
<feature type="domain" description="N-acetyltransferase" evidence="1">
    <location>
        <begin position="1"/>
        <end position="141"/>
    </location>
</feature>
<reference evidence="3" key="1">
    <citation type="submission" date="2019-04" db="EMBL/GenBank/DDBJ databases">
        <title>Complete genome sequence of Sphingomonas sp. W1-2-3.</title>
        <authorList>
            <person name="Im W.T."/>
        </authorList>
    </citation>
    <scope>NUCLEOTIDE SEQUENCE [LARGE SCALE GENOMIC DNA]</scope>
    <source>
        <strain evidence="3">W1-2-3</strain>
    </source>
</reference>
<dbReference type="SUPFAM" id="SSF55729">
    <property type="entry name" value="Acyl-CoA N-acyltransferases (Nat)"/>
    <property type="match status" value="1"/>
</dbReference>
<dbReference type="CDD" id="cd04301">
    <property type="entry name" value="NAT_SF"/>
    <property type="match status" value="1"/>
</dbReference>
<dbReference type="Proteomes" id="UP000298714">
    <property type="component" value="Chromosome"/>
</dbReference>
<name>A0A4D7CAJ5_9SPHN</name>
<keyword evidence="2" id="KW-0808">Transferase</keyword>
<evidence type="ECO:0000259" key="1">
    <source>
        <dbReference type="PROSITE" id="PS51186"/>
    </source>
</evidence>
<dbReference type="NCBIfam" id="NF040501">
    <property type="entry name" value="resist_ArsN2"/>
    <property type="match status" value="1"/>
</dbReference>
<dbReference type="Gene3D" id="3.40.630.30">
    <property type="match status" value="1"/>
</dbReference>
<evidence type="ECO:0000313" key="3">
    <source>
        <dbReference type="Proteomes" id="UP000298714"/>
    </source>
</evidence>
<dbReference type="KEGG" id="hgn:E6W36_01775"/>
<sequence>MTLAPVGAEDPAFRDALQRAGLPVGDLADDDACYFALIAEGASIAFGGIAGIGADRLLRSIVVPAGSRRAGIGARIVAALEHEAKRAGVDRLWLLTTDASGFFDRLGWQTAERSTAPDAIRRCGQFASVCPASATLMARTL</sequence>
<dbReference type="AlphaFoldDB" id="A0A4D7CAJ5"/>
<dbReference type="Pfam" id="PF00583">
    <property type="entry name" value="Acetyltransf_1"/>
    <property type="match status" value="1"/>
</dbReference>
<dbReference type="PROSITE" id="PS51186">
    <property type="entry name" value="GNAT"/>
    <property type="match status" value="1"/>
</dbReference>
<dbReference type="InterPro" id="IPR016181">
    <property type="entry name" value="Acyl_CoA_acyltransferase"/>
</dbReference>
<organism evidence="2 3">
    <name type="scientific">Hankyongella ginsenosidimutans</name>
    <dbReference type="NCBI Taxonomy" id="1763828"/>
    <lineage>
        <taxon>Bacteria</taxon>
        <taxon>Pseudomonadati</taxon>
        <taxon>Pseudomonadota</taxon>
        <taxon>Alphaproteobacteria</taxon>
        <taxon>Sphingomonadales</taxon>
        <taxon>Sphingomonadaceae</taxon>
        <taxon>Hankyongella</taxon>
    </lineage>
</organism>
<evidence type="ECO:0000313" key="2">
    <source>
        <dbReference type="EMBL" id="QCI80487.1"/>
    </source>
</evidence>
<accession>A0A4D7CAJ5</accession>
<protein>
    <submittedName>
        <fullName evidence="2">GNAT family N-acetyltransferase</fullName>
    </submittedName>
</protein>
<proteinExistence type="predicted"/>
<dbReference type="InterPro" id="IPR000182">
    <property type="entry name" value="GNAT_dom"/>
</dbReference>
<dbReference type="EMBL" id="CP039704">
    <property type="protein sequence ID" value="QCI80487.1"/>
    <property type="molecule type" value="Genomic_DNA"/>
</dbReference>